<feature type="compositionally biased region" description="Gly residues" evidence="1">
    <location>
        <begin position="157"/>
        <end position="177"/>
    </location>
</feature>
<dbReference type="EMBL" id="ML122257">
    <property type="protein sequence ID" value="RPD63120.1"/>
    <property type="molecule type" value="Genomic_DNA"/>
</dbReference>
<keyword evidence="4" id="KW-1185">Reference proteome</keyword>
<evidence type="ECO:0000313" key="4">
    <source>
        <dbReference type="Proteomes" id="UP000313359"/>
    </source>
</evidence>
<dbReference type="AlphaFoldDB" id="A0A5C2SHB0"/>
<feature type="chain" id="PRO_5022733184" evidence="2">
    <location>
        <begin position="22"/>
        <end position="226"/>
    </location>
</feature>
<feature type="signal peptide" evidence="2">
    <location>
        <begin position="1"/>
        <end position="21"/>
    </location>
</feature>
<evidence type="ECO:0000313" key="3">
    <source>
        <dbReference type="EMBL" id="RPD63120.1"/>
    </source>
</evidence>
<sequence length="226" mass="22302">MRIPTLTIVSAAVLSTALVNASPLPQPGSYNSNVYAVSSPGSAPNSASSSPSPHLHPVIGTKVAREPSPDHSPSIFTVSKLGPRELLKRALDAFTAGGNVDNGEFVKRTTDDETLGGNAYTGNSGPVDGGSIVNQGNNFGTPTLMNMNSNNAGDGGESTAGCAIGGHGNDRGPGGNAHSGDPGSAVGGSVWNSGAVMNIDSNNAGKAGESRTGCATGGDVSDLSAA</sequence>
<feature type="region of interest" description="Disordered" evidence="1">
    <location>
        <begin position="157"/>
        <end position="226"/>
    </location>
</feature>
<reference evidence="3" key="1">
    <citation type="journal article" date="2018" name="Genome Biol. Evol.">
        <title>Genomics and development of Lentinus tigrinus, a white-rot wood-decaying mushroom with dimorphic fruiting bodies.</title>
        <authorList>
            <person name="Wu B."/>
            <person name="Xu Z."/>
            <person name="Knudson A."/>
            <person name="Carlson A."/>
            <person name="Chen N."/>
            <person name="Kovaka S."/>
            <person name="LaButti K."/>
            <person name="Lipzen A."/>
            <person name="Pennachio C."/>
            <person name="Riley R."/>
            <person name="Schakwitz W."/>
            <person name="Umezawa K."/>
            <person name="Ohm R.A."/>
            <person name="Grigoriev I.V."/>
            <person name="Nagy L.G."/>
            <person name="Gibbons J."/>
            <person name="Hibbett D."/>
        </authorList>
    </citation>
    <scope>NUCLEOTIDE SEQUENCE [LARGE SCALE GENOMIC DNA]</scope>
    <source>
        <strain evidence="3">ALCF2SS1-6</strain>
    </source>
</reference>
<name>A0A5C2SHB0_9APHY</name>
<feature type="region of interest" description="Disordered" evidence="1">
    <location>
        <begin position="38"/>
        <end position="77"/>
    </location>
</feature>
<dbReference type="Proteomes" id="UP000313359">
    <property type="component" value="Unassembled WGS sequence"/>
</dbReference>
<accession>A0A5C2SHB0</accession>
<dbReference type="OrthoDB" id="2755676at2759"/>
<evidence type="ECO:0000256" key="2">
    <source>
        <dbReference type="SAM" id="SignalP"/>
    </source>
</evidence>
<evidence type="ECO:0000256" key="1">
    <source>
        <dbReference type="SAM" id="MobiDB-lite"/>
    </source>
</evidence>
<organism evidence="3 4">
    <name type="scientific">Lentinus tigrinus ALCF2SS1-6</name>
    <dbReference type="NCBI Taxonomy" id="1328759"/>
    <lineage>
        <taxon>Eukaryota</taxon>
        <taxon>Fungi</taxon>
        <taxon>Dikarya</taxon>
        <taxon>Basidiomycota</taxon>
        <taxon>Agaricomycotina</taxon>
        <taxon>Agaricomycetes</taxon>
        <taxon>Polyporales</taxon>
        <taxon>Polyporaceae</taxon>
        <taxon>Lentinus</taxon>
    </lineage>
</organism>
<dbReference type="STRING" id="1328759.A0A5C2SHB0"/>
<keyword evidence="2" id="KW-0732">Signal</keyword>
<feature type="compositionally biased region" description="Low complexity" evidence="1">
    <location>
        <begin position="38"/>
        <end position="53"/>
    </location>
</feature>
<proteinExistence type="predicted"/>
<gene>
    <name evidence="3" type="ORF">L227DRAFT_609021</name>
</gene>
<protein>
    <submittedName>
        <fullName evidence="3">Uncharacterized protein</fullName>
    </submittedName>
</protein>